<evidence type="ECO:0000313" key="1">
    <source>
        <dbReference type="EMBL" id="CAH3132350.1"/>
    </source>
</evidence>
<organism evidence="1 2">
    <name type="scientific">Pocillopora meandrina</name>
    <dbReference type="NCBI Taxonomy" id="46732"/>
    <lineage>
        <taxon>Eukaryota</taxon>
        <taxon>Metazoa</taxon>
        <taxon>Cnidaria</taxon>
        <taxon>Anthozoa</taxon>
        <taxon>Hexacorallia</taxon>
        <taxon>Scleractinia</taxon>
        <taxon>Astrocoeniina</taxon>
        <taxon>Pocilloporidae</taxon>
        <taxon>Pocillopora</taxon>
    </lineage>
</organism>
<accession>A0AAU9X0T7</accession>
<reference evidence="1 2" key="1">
    <citation type="submission" date="2022-05" db="EMBL/GenBank/DDBJ databases">
        <authorList>
            <consortium name="Genoscope - CEA"/>
            <person name="William W."/>
        </authorList>
    </citation>
    <scope>NUCLEOTIDE SEQUENCE [LARGE SCALE GENOMIC DNA]</scope>
</reference>
<protein>
    <submittedName>
        <fullName evidence="1">Uncharacterized protein</fullName>
    </submittedName>
</protein>
<dbReference type="AlphaFoldDB" id="A0AAU9X0T7"/>
<proteinExistence type="predicted"/>
<name>A0AAU9X0T7_9CNID</name>
<comment type="caution">
    <text evidence="1">The sequence shown here is derived from an EMBL/GenBank/DDBJ whole genome shotgun (WGS) entry which is preliminary data.</text>
</comment>
<dbReference type="Proteomes" id="UP001159428">
    <property type="component" value="Unassembled WGS sequence"/>
</dbReference>
<gene>
    <name evidence="1" type="ORF">PMEA_00014672</name>
</gene>
<sequence length="154" mass="17462">MQSKKTFSQLKAQSQKKHISKVSKSIVALLEVIALGDAGALWEAVKNARLVDDALSVENADQSETIYLRALTETYEHGTGWETRRQVLSIKADLVPFSKLQEYLPGITRYRVVSARHHIKNYGRGIPLPAARSTKMRMDYSQFDHFCHSSRVLM</sequence>
<evidence type="ECO:0000313" key="2">
    <source>
        <dbReference type="Proteomes" id="UP001159428"/>
    </source>
</evidence>
<dbReference type="EMBL" id="CALNXJ010000026">
    <property type="protein sequence ID" value="CAH3132350.1"/>
    <property type="molecule type" value="Genomic_DNA"/>
</dbReference>
<keyword evidence="2" id="KW-1185">Reference proteome</keyword>